<keyword evidence="4 6" id="KW-1133">Transmembrane helix</keyword>
<dbReference type="InterPro" id="IPR015414">
    <property type="entry name" value="TMEM64"/>
</dbReference>
<evidence type="ECO:0000259" key="7">
    <source>
        <dbReference type="Pfam" id="PF09335"/>
    </source>
</evidence>
<dbReference type="GO" id="GO:0005886">
    <property type="term" value="C:plasma membrane"/>
    <property type="evidence" value="ECO:0007669"/>
    <property type="project" value="UniProtKB-SubCell"/>
</dbReference>
<feature type="transmembrane region" description="Helical" evidence="6">
    <location>
        <begin position="158"/>
        <end position="180"/>
    </location>
</feature>
<feature type="transmembrane region" description="Helical" evidence="6">
    <location>
        <begin position="12"/>
        <end position="31"/>
    </location>
</feature>
<evidence type="ECO:0000256" key="2">
    <source>
        <dbReference type="ARBA" id="ARBA00022475"/>
    </source>
</evidence>
<dbReference type="InterPro" id="IPR032816">
    <property type="entry name" value="VTT_dom"/>
</dbReference>
<keyword evidence="2 6" id="KW-1003">Cell membrane</keyword>
<evidence type="ECO:0000313" key="8">
    <source>
        <dbReference type="EMBL" id="OGC84431.1"/>
    </source>
</evidence>
<evidence type="ECO:0000256" key="5">
    <source>
        <dbReference type="ARBA" id="ARBA00023136"/>
    </source>
</evidence>
<comment type="caution">
    <text evidence="8">The sequence shown here is derived from an EMBL/GenBank/DDBJ whole genome shotgun (WGS) entry which is preliminary data.</text>
</comment>
<dbReference type="PANTHER" id="PTHR12677:SF59">
    <property type="entry name" value="GOLGI APPARATUS MEMBRANE PROTEIN TVP38-RELATED"/>
    <property type="match status" value="1"/>
</dbReference>
<evidence type="ECO:0000256" key="1">
    <source>
        <dbReference type="ARBA" id="ARBA00004651"/>
    </source>
</evidence>
<protein>
    <recommendedName>
        <fullName evidence="6">TVP38/TMEM64 family membrane protein</fullName>
    </recommendedName>
</protein>
<organism evidence="8 9">
    <name type="scientific">Candidatus Adlerbacteria bacterium RIFCSPHIGHO2_12_FULL_53_18</name>
    <dbReference type="NCBI Taxonomy" id="1797242"/>
    <lineage>
        <taxon>Bacteria</taxon>
        <taxon>Candidatus Adleribacteriota</taxon>
    </lineage>
</organism>
<name>A0A1F4XRR7_9BACT</name>
<keyword evidence="5 6" id="KW-0472">Membrane</keyword>
<evidence type="ECO:0000256" key="6">
    <source>
        <dbReference type="RuleBase" id="RU366058"/>
    </source>
</evidence>
<accession>A0A1F4XRR7</accession>
<comment type="subcellular location">
    <subcellularLocation>
        <location evidence="1 6">Cell membrane</location>
        <topology evidence="1 6">Multi-pass membrane protein</topology>
    </subcellularLocation>
</comment>
<evidence type="ECO:0000256" key="3">
    <source>
        <dbReference type="ARBA" id="ARBA00022692"/>
    </source>
</evidence>
<dbReference type="EMBL" id="MEWW01000016">
    <property type="protein sequence ID" value="OGC84431.1"/>
    <property type="molecule type" value="Genomic_DNA"/>
</dbReference>
<feature type="transmembrane region" description="Helical" evidence="6">
    <location>
        <begin position="77"/>
        <end position="100"/>
    </location>
</feature>
<comment type="similarity">
    <text evidence="6">Belongs to the TVP38/TMEM64 family.</text>
</comment>
<gene>
    <name evidence="8" type="ORF">A3F55_00455</name>
</gene>
<evidence type="ECO:0000256" key="4">
    <source>
        <dbReference type="ARBA" id="ARBA00022989"/>
    </source>
</evidence>
<proteinExistence type="inferred from homology"/>
<evidence type="ECO:0000313" key="9">
    <source>
        <dbReference type="Proteomes" id="UP000178091"/>
    </source>
</evidence>
<dbReference type="Pfam" id="PF09335">
    <property type="entry name" value="VTT_dom"/>
    <property type="match status" value="1"/>
</dbReference>
<dbReference type="AlphaFoldDB" id="A0A1F4XRR7"/>
<reference evidence="8 9" key="1">
    <citation type="journal article" date="2016" name="Nat. Commun.">
        <title>Thousands of microbial genomes shed light on interconnected biogeochemical processes in an aquifer system.</title>
        <authorList>
            <person name="Anantharaman K."/>
            <person name="Brown C.T."/>
            <person name="Hug L.A."/>
            <person name="Sharon I."/>
            <person name="Castelle C.J."/>
            <person name="Probst A.J."/>
            <person name="Thomas B.C."/>
            <person name="Singh A."/>
            <person name="Wilkins M.J."/>
            <person name="Karaoz U."/>
            <person name="Brodie E.L."/>
            <person name="Williams K.H."/>
            <person name="Hubbard S.S."/>
            <person name="Banfield J.F."/>
        </authorList>
    </citation>
    <scope>NUCLEOTIDE SEQUENCE [LARGE SCALE GENOMIC DNA]</scope>
</reference>
<sequence length="221" mass="23674">METGVSKKQLLTSLVSLTVILGGIYVLLRYFGLTEVQETIKRAGFWAPLALILAKASTVVIAPLGGSPLYPLAGALFGFWKGVGLLVIGDALGGIIAFYLSRIFGRHLVEKFLGDDQKFLARALKMMGTVKGFLVARVCFMPAPEVVAYGAGLTRISFIPFFLIYVPIGLIPTMALAGLGSALTLGLWWVLPAALAAGAILIPLGFLLFRSTLKEWEKTQG</sequence>
<dbReference type="Proteomes" id="UP000178091">
    <property type="component" value="Unassembled WGS sequence"/>
</dbReference>
<feature type="transmembrane region" description="Helical" evidence="6">
    <location>
        <begin position="43"/>
        <end position="65"/>
    </location>
</feature>
<dbReference type="PANTHER" id="PTHR12677">
    <property type="entry name" value="GOLGI APPARATUS MEMBRANE PROTEIN TVP38-RELATED"/>
    <property type="match status" value="1"/>
</dbReference>
<feature type="domain" description="VTT" evidence="7">
    <location>
        <begin position="67"/>
        <end position="176"/>
    </location>
</feature>
<keyword evidence="3 6" id="KW-0812">Transmembrane</keyword>
<feature type="transmembrane region" description="Helical" evidence="6">
    <location>
        <begin position="186"/>
        <end position="209"/>
    </location>
</feature>